<sequence length="179" mass="20346">MTLLKKLLWVFPLLLIACIKVPEGVTVVEDFELERYLGTWHEIARIDNSFEKGMVSVQATYSLDEEGKVRVLNRGYDQAEGTWREAKGMVKFVDTPDRGELKVSFFGPFYSSYNIIALDREEYTWAIVCGYKPSLFWILSKNEVMDEALYTDLVAKATAMGFDTSALIRNLPASSLPQP</sequence>
<protein>
    <submittedName>
        <fullName evidence="5">Lipocalin</fullName>
    </submittedName>
</protein>
<accession>A0A5C4S4I8</accession>
<dbReference type="InterPro" id="IPR022271">
    <property type="entry name" value="Lipocalin_ApoD"/>
</dbReference>
<keyword evidence="3" id="KW-0449">Lipoprotein</keyword>
<dbReference type="InterPro" id="IPR002446">
    <property type="entry name" value="Lipocalin_bac"/>
</dbReference>
<comment type="similarity">
    <text evidence="1 2">Belongs to the calycin superfamily. Lipocalin family.</text>
</comment>
<evidence type="ECO:0000256" key="3">
    <source>
        <dbReference type="PIRSR" id="PIRSR036893-52"/>
    </source>
</evidence>
<dbReference type="GO" id="GO:0006950">
    <property type="term" value="P:response to stress"/>
    <property type="evidence" value="ECO:0007669"/>
    <property type="project" value="UniProtKB-ARBA"/>
</dbReference>
<keyword evidence="3" id="KW-0564">Palmitate</keyword>
<gene>
    <name evidence="5" type="ORF">FGF68_02435</name>
</gene>
<dbReference type="InterPro" id="IPR012674">
    <property type="entry name" value="Calycin"/>
</dbReference>
<feature type="lipid moiety-binding region" description="N-palmitoyl cysteine" evidence="3">
    <location>
        <position position="18"/>
    </location>
</feature>
<dbReference type="Proteomes" id="UP000309544">
    <property type="component" value="Unassembled WGS sequence"/>
</dbReference>
<evidence type="ECO:0000313" key="5">
    <source>
        <dbReference type="EMBL" id="TNJ38057.1"/>
    </source>
</evidence>
<dbReference type="InterPro" id="IPR022272">
    <property type="entry name" value="Lipocalin_CS"/>
</dbReference>
<dbReference type="PROSITE" id="PS00213">
    <property type="entry name" value="LIPOCALIN"/>
    <property type="match status" value="1"/>
</dbReference>
<dbReference type="SUPFAM" id="SSF50814">
    <property type="entry name" value="Lipocalins"/>
    <property type="match status" value="1"/>
</dbReference>
<keyword evidence="6" id="KW-1185">Reference proteome</keyword>
<dbReference type="EMBL" id="VDCI01000001">
    <property type="protein sequence ID" value="TNJ38057.1"/>
    <property type="molecule type" value="Genomic_DNA"/>
</dbReference>
<evidence type="ECO:0000313" key="6">
    <source>
        <dbReference type="Proteomes" id="UP000309544"/>
    </source>
</evidence>
<dbReference type="PANTHER" id="PTHR10612">
    <property type="entry name" value="APOLIPOPROTEIN D"/>
    <property type="match status" value="1"/>
</dbReference>
<dbReference type="PANTHER" id="PTHR10612:SF34">
    <property type="entry name" value="APOLIPOPROTEIN D"/>
    <property type="match status" value="1"/>
</dbReference>
<feature type="lipid moiety-binding region" description="S-diacylglycerol cysteine" evidence="3">
    <location>
        <position position="18"/>
    </location>
</feature>
<dbReference type="Pfam" id="PF08212">
    <property type="entry name" value="Lipocalin_2"/>
    <property type="match status" value="1"/>
</dbReference>
<comment type="caution">
    <text evidence="5">The sequence shown here is derived from an EMBL/GenBank/DDBJ whole genome shotgun (WGS) entry which is preliminary data.</text>
</comment>
<dbReference type="PROSITE" id="PS51257">
    <property type="entry name" value="PROKAR_LIPOPROTEIN"/>
    <property type="match status" value="1"/>
</dbReference>
<dbReference type="InterPro" id="IPR047202">
    <property type="entry name" value="Lipocalin_Blc-like_dom"/>
</dbReference>
<evidence type="ECO:0000259" key="4">
    <source>
        <dbReference type="Pfam" id="PF08212"/>
    </source>
</evidence>
<name>A0A5C4S4I8_PROVB</name>
<dbReference type="PRINTS" id="PR01171">
    <property type="entry name" value="BCTLIPOCALIN"/>
</dbReference>
<evidence type="ECO:0000256" key="2">
    <source>
        <dbReference type="PIRNR" id="PIRNR036893"/>
    </source>
</evidence>
<dbReference type="RefSeq" id="WP_068867723.1">
    <property type="nucleotide sequence ID" value="NZ_VDCI01000001.1"/>
</dbReference>
<dbReference type="Gene3D" id="2.40.128.20">
    <property type="match status" value="1"/>
</dbReference>
<dbReference type="PIRSF" id="PIRSF036893">
    <property type="entry name" value="Lipocalin_ApoD"/>
    <property type="match status" value="1"/>
</dbReference>
<dbReference type="InterPro" id="IPR000566">
    <property type="entry name" value="Lipocln_cytosolic_FA-bd_dom"/>
</dbReference>
<feature type="domain" description="Lipocalin/cytosolic fatty-acid binding" evidence="4">
    <location>
        <begin position="32"/>
        <end position="169"/>
    </location>
</feature>
<evidence type="ECO:0000256" key="1">
    <source>
        <dbReference type="ARBA" id="ARBA00006889"/>
    </source>
</evidence>
<dbReference type="AlphaFoldDB" id="A0A5C4S4I8"/>
<proteinExistence type="inferred from homology"/>
<organism evidence="5 6">
    <name type="scientific">Prosthecochloris vibrioformis</name>
    <name type="common">Chlorobium vibrioforme</name>
    <dbReference type="NCBI Taxonomy" id="1098"/>
    <lineage>
        <taxon>Bacteria</taxon>
        <taxon>Pseudomonadati</taxon>
        <taxon>Chlorobiota</taxon>
        <taxon>Chlorobiia</taxon>
        <taxon>Chlorobiales</taxon>
        <taxon>Chlorobiaceae</taxon>
        <taxon>Prosthecochloris</taxon>
    </lineage>
</organism>
<reference evidence="5 6" key="1">
    <citation type="submission" date="2019-05" db="EMBL/GenBank/DDBJ databases">
        <title>Draft Whole-Genome sequence of the green sulfur bacterium Prosthecochloris vibrioformis DSM 260.</title>
        <authorList>
            <person name="Meyer T.E."/>
            <person name="Kyndt J.A."/>
        </authorList>
    </citation>
    <scope>NUCLEOTIDE SEQUENCE [LARGE SCALE GENOMIC DNA]</scope>
    <source>
        <strain evidence="5 6">DSM 260</strain>
    </source>
</reference>
<dbReference type="CDD" id="cd19438">
    <property type="entry name" value="lipocalin_Blc-like"/>
    <property type="match status" value="1"/>
</dbReference>